<dbReference type="AlphaFoldDB" id="A0A7H0JXD7"/>
<gene>
    <name evidence="3" type="ORF">H7348_00830</name>
    <name evidence="4" type="ORF">IAU68_08370</name>
</gene>
<feature type="transmembrane region" description="Helical" evidence="2">
    <location>
        <begin position="314"/>
        <end position="332"/>
    </location>
</feature>
<feature type="transmembrane region" description="Helical" evidence="2">
    <location>
        <begin position="344"/>
        <end position="368"/>
    </location>
</feature>
<evidence type="ECO:0000256" key="1">
    <source>
        <dbReference type="SAM" id="MobiDB-lite"/>
    </source>
</evidence>
<feature type="transmembrane region" description="Helical" evidence="2">
    <location>
        <begin position="145"/>
        <end position="166"/>
    </location>
</feature>
<organism evidence="4 5">
    <name type="scientific">Corynebacterium lujinxingii</name>
    <dbReference type="NCBI Taxonomy" id="2763010"/>
    <lineage>
        <taxon>Bacteria</taxon>
        <taxon>Bacillati</taxon>
        <taxon>Actinomycetota</taxon>
        <taxon>Actinomycetes</taxon>
        <taxon>Mycobacteriales</taxon>
        <taxon>Corynebacteriaceae</taxon>
        <taxon>Corynebacterium</taxon>
    </lineage>
</organism>
<accession>A0A7H0JXD7</accession>
<keyword evidence="2" id="KW-0812">Transmembrane</keyword>
<dbReference type="Proteomes" id="UP000516235">
    <property type="component" value="Chromosome"/>
</dbReference>
<feature type="region of interest" description="Disordered" evidence="1">
    <location>
        <begin position="1"/>
        <end position="49"/>
    </location>
</feature>
<keyword evidence="6" id="KW-1185">Reference proteome</keyword>
<feature type="compositionally biased region" description="Basic and acidic residues" evidence="1">
    <location>
        <begin position="1"/>
        <end position="10"/>
    </location>
</feature>
<feature type="transmembrane region" description="Helical" evidence="2">
    <location>
        <begin position="374"/>
        <end position="392"/>
    </location>
</feature>
<evidence type="ECO:0000313" key="4">
    <source>
        <dbReference type="EMBL" id="QNP89703.1"/>
    </source>
</evidence>
<protein>
    <submittedName>
        <fullName evidence="4">Uncharacterized protein</fullName>
    </submittedName>
</protein>
<reference evidence="5 6" key="1">
    <citation type="submission" date="2020-08" db="EMBL/GenBank/DDBJ databases">
        <title>novel species in genus Corynebacterium.</title>
        <authorList>
            <person name="Zhang G."/>
        </authorList>
    </citation>
    <scope>NUCLEOTIDE SEQUENCE [LARGE SCALE GENOMIC DNA]</scope>
    <source>
        <strain evidence="4">Zg-917</strain>
        <strain evidence="5 6">zg-917</strain>
    </source>
</reference>
<dbReference type="Proteomes" id="UP000642876">
    <property type="component" value="Unassembled WGS sequence"/>
</dbReference>
<proteinExistence type="predicted"/>
<sequence>MRFMDKEKRQTNGLPHCSDEETPGEIASSQHNIDSPKPSAPESSRGATPEYDESRVWTLSHSEAVAEFFFTFVGCLVSASFLVTALPIPFLLFGNGFTIDDAESNPISYGAFLTGVVALVGLYYLIEIDYGTRFEGPSGEAVQRLLTGLILIVGLLNVEWEFLAHWPDETPKTYSLDVTPPLLDLFRVLFHPTVLISLVATVLVFAICMVARASLALTARGFDRQMKFLTKRIGEQKEIHGGYARAARYHHLSDLDFLPKLRKRRPILLRIRLVGRSLLFPSAAGALFFLLVQLPRILPGVFDWYPAGATETEYSWLFTSLIPAAFLLDTCAHLHKRYAVSNGYLISKAEAIMACSLLLLIAGVYLFIGLSLRWTATIAIGAVLIFRVLRHYSQIKMISFLKNLPSNNL</sequence>
<evidence type="ECO:0000313" key="6">
    <source>
        <dbReference type="Proteomes" id="UP000642876"/>
    </source>
</evidence>
<feature type="transmembrane region" description="Helical" evidence="2">
    <location>
        <begin position="106"/>
        <end position="125"/>
    </location>
</feature>
<dbReference type="RefSeq" id="WP_171192845.1">
    <property type="nucleotide sequence ID" value="NZ_CP061032.1"/>
</dbReference>
<evidence type="ECO:0000313" key="5">
    <source>
        <dbReference type="Proteomes" id="UP000516235"/>
    </source>
</evidence>
<feature type="transmembrane region" description="Helical" evidence="2">
    <location>
        <begin position="186"/>
        <end position="211"/>
    </location>
</feature>
<evidence type="ECO:0000256" key="2">
    <source>
        <dbReference type="SAM" id="Phobius"/>
    </source>
</evidence>
<keyword evidence="2" id="KW-0472">Membrane</keyword>
<name>A0A7H0JXD7_9CORY</name>
<dbReference type="EMBL" id="CP061032">
    <property type="protein sequence ID" value="QNP89703.1"/>
    <property type="molecule type" value="Genomic_DNA"/>
</dbReference>
<dbReference type="KEGG" id="cluj:IAU68_08370"/>
<keyword evidence="2" id="KW-1133">Transmembrane helix</keyword>
<dbReference type="EMBL" id="JACMYE010000001">
    <property type="protein sequence ID" value="MBC3177862.1"/>
    <property type="molecule type" value="Genomic_DNA"/>
</dbReference>
<feature type="transmembrane region" description="Helical" evidence="2">
    <location>
        <begin position="68"/>
        <end position="94"/>
    </location>
</feature>
<feature type="transmembrane region" description="Helical" evidence="2">
    <location>
        <begin position="273"/>
        <end position="294"/>
    </location>
</feature>
<evidence type="ECO:0000313" key="3">
    <source>
        <dbReference type="EMBL" id="MBC3177862.1"/>
    </source>
</evidence>